<feature type="domain" description="RNA polymerase subunit H/Rpb5 C-terminal" evidence="2">
    <location>
        <begin position="135"/>
        <end position="208"/>
    </location>
</feature>
<dbReference type="InterPro" id="IPR014381">
    <property type="entry name" value="Arch_Rpo5/euc_Rpb5"/>
</dbReference>
<dbReference type="EMBL" id="MN740307">
    <property type="protein sequence ID" value="QHT99317.1"/>
    <property type="molecule type" value="Genomic_DNA"/>
</dbReference>
<evidence type="ECO:0000259" key="2">
    <source>
        <dbReference type="Pfam" id="PF01191"/>
    </source>
</evidence>
<dbReference type="SUPFAM" id="SSF55287">
    <property type="entry name" value="RPB5-like RNA polymerase subunit"/>
    <property type="match status" value="1"/>
</dbReference>
<dbReference type="PANTHER" id="PTHR10535:SF0">
    <property type="entry name" value="DNA-DIRECTED RNA POLYMERASES I, II, AND III SUBUNIT RPABC1"/>
    <property type="match status" value="1"/>
</dbReference>
<dbReference type="GO" id="GO:0042797">
    <property type="term" value="P:tRNA transcription by RNA polymerase III"/>
    <property type="evidence" value="ECO:0007669"/>
    <property type="project" value="TreeGrafter"/>
</dbReference>
<dbReference type="InterPro" id="IPR035913">
    <property type="entry name" value="RPB5-like_sf"/>
</dbReference>
<dbReference type="GO" id="GO:0006362">
    <property type="term" value="P:transcription elongation by RNA polymerase I"/>
    <property type="evidence" value="ECO:0007669"/>
    <property type="project" value="TreeGrafter"/>
</dbReference>
<sequence>MSTSSNKIVSIYNSRVNLTDILDGNGYNVKDNDIFSINEVDAMYKNNQLDMLLTNPKNKRKIYIKYYLKAKQIKKQDLDEIIEDLYLIEDVLNKYDTLMIITEDEPNDTIISKIKYLYEHDEIFIVVHNIKRLQFNILKHNLVPSCQVLLPEEVIALKQKYNLKSVNQLPEVSRFDPQSLAMCLRPGEVCKYDRKSVTAMNAEYYRVCV</sequence>
<dbReference type="GO" id="GO:0003899">
    <property type="term" value="F:DNA-directed RNA polymerase activity"/>
    <property type="evidence" value="ECO:0007669"/>
    <property type="project" value="InterPro"/>
</dbReference>
<dbReference type="Gene3D" id="3.90.940.20">
    <property type="entry name" value="RPB5-like RNA polymerase subunit"/>
    <property type="match status" value="1"/>
</dbReference>
<evidence type="ECO:0000256" key="1">
    <source>
        <dbReference type="ARBA" id="ARBA00023163"/>
    </source>
</evidence>
<evidence type="ECO:0000313" key="3">
    <source>
        <dbReference type="EMBL" id="QHT99317.1"/>
    </source>
</evidence>
<dbReference type="PIRSF" id="PIRSF000747">
    <property type="entry name" value="RPB5"/>
    <property type="match status" value="1"/>
</dbReference>
<dbReference type="PANTHER" id="PTHR10535">
    <property type="entry name" value="DNA-DIRECTED RNA POLYMERASES I, II, AND III SUBUNIT RPABC1"/>
    <property type="match status" value="1"/>
</dbReference>
<dbReference type="GO" id="GO:0006366">
    <property type="term" value="P:transcription by RNA polymerase II"/>
    <property type="evidence" value="ECO:0007669"/>
    <property type="project" value="TreeGrafter"/>
</dbReference>
<reference evidence="3" key="1">
    <citation type="journal article" date="2020" name="Nature">
        <title>Giant virus diversity and host interactions through global metagenomics.</title>
        <authorList>
            <person name="Schulz F."/>
            <person name="Roux S."/>
            <person name="Paez-Espino D."/>
            <person name="Jungbluth S."/>
            <person name="Walsh D.A."/>
            <person name="Denef V.J."/>
            <person name="McMahon K.D."/>
            <person name="Konstantinidis K.T."/>
            <person name="Eloe-Fadrosh E.A."/>
            <person name="Kyrpides N.C."/>
            <person name="Woyke T."/>
        </authorList>
    </citation>
    <scope>NUCLEOTIDE SEQUENCE</scope>
    <source>
        <strain evidence="3">GVMAG-M-3300025699-48</strain>
    </source>
</reference>
<proteinExistence type="predicted"/>
<dbReference type="GO" id="GO:0005736">
    <property type="term" value="C:RNA polymerase I complex"/>
    <property type="evidence" value="ECO:0007669"/>
    <property type="project" value="TreeGrafter"/>
</dbReference>
<dbReference type="Pfam" id="PF01191">
    <property type="entry name" value="RNA_pol_Rpb5_C"/>
    <property type="match status" value="1"/>
</dbReference>
<accession>A0A6C0J5U0</accession>
<protein>
    <recommendedName>
        <fullName evidence="2">RNA polymerase subunit H/Rpb5 C-terminal domain-containing protein</fullName>
    </recommendedName>
</protein>
<name>A0A6C0J5U0_9ZZZZ</name>
<organism evidence="3">
    <name type="scientific">viral metagenome</name>
    <dbReference type="NCBI Taxonomy" id="1070528"/>
    <lineage>
        <taxon>unclassified sequences</taxon>
        <taxon>metagenomes</taxon>
        <taxon>organismal metagenomes</taxon>
    </lineage>
</organism>
<dbReference type="GO" id="GO:0005666">
    <property type="term" value="C:RNA polymerase III complex"/>
    <property type="evidence" value="ECO:0007669"/>
    <property type="project" value="TreeGrafter"/>
</dbReference>
<dbReference type="InterPro" id="IPR000783">
    <property type="entry name" value="RNA_pol_subH/Rpb5_C"/>
</dbReference>
<dbReference type="AlphaFoldDB" id="A0A6C0J5U0"/>
<dbReference type="GO" id="GO:0005665">
    <property type="term" value="C:RNA polymerase II, core complex"/>
    <property type="evidence" value="ECO:0007669"/>
    <property type="project" value="TreeGrafter"/>
</dbReference>
<keyword evidence="1" id="KW-0804">Transcription</keyword>
<dbReference type="GO" id="GO:0003677">
    <property type="term" value="F:DNA binding"/>
    <property type="evidence" value="ECO:0007669"/>
    <property type="project" value="InterPro"/>
</dbReference>